<feature type="domain" description="C2H2-type" evidence="13">
    <location>
        <begin position="348"/>
        <end position="375"/>
    </location>
</feature>
<dbReference type="SMART" id="SM00355">
    <property type="entry name" value="ZnF_C2H2"/>
    <property type="match status" value="17"/>
</dbReference>
<feature type="compositionally biased region" description="Polar residues" evidence="12">
    <location>
        <begin position="749"/>
        <end position="758"/>
    </location>
</feature>
<feature type="domain" description="C2H2-type" evidence="13">
    <location>
        <begin position="480"/>
        <end position="507"/>
    </location>
</feature>
<feature type="compositionally biased region" description="Basic and acidic residues" evidence="12">
    <location>
        <begin position="23"/>
        <end position="34"/>
    </location>
</feature>
<keyword evidence="10" id="KW-0539">Nucleus</keyword>
<feature type="domain" description="C2H2-type" evidence="13">
    <location>
        <begin position="638"/>
        <end position="665"/>
    </location>
</feature>
<evidence type="ECO:0000256" key="6">
    <source>
        <dbReference type="ARBA" id="ARBA00022833"/>
    </source>
</evidence>
<dbReference type="FunFam" id="3.30.160.60:FF:001228">
    <property type="entry name" value="Zinc finger protein 236"/>
    <property type="match status" value="1"/>
</dbReference>
<keyword evidence="9" id="KW-0804">Transcription</keyword>
<evidence type="ECO:0000256" key="12">
    <source>
        <dbReference type="SAM" id="MobiDB-lite"/>
    </source>
</evidence>
<evidence type="ECO:0000256" key="10">
    <source>
        <dbReference type="ARBA" id="ARBA00023242"/>
    </source>
</evidence>
<dbReference type="PANTHER" id="PTHR24384:SF218">
    <property type="entry name" value="ZINC FINGER PROTEIN 502"/>
    <property type="match status" value="1"/>
</dbReference>
<keyword evidence="15" id="KW-1185">Reference proteome</keyword>
<protein>
    <submittedName>
        <fullName evidence="14">Zgc:66448</fullName>
    </submittedName>
</protein>
<evidence type="ECO:0000256" key="4">
    <source>
        <dbReference type="ARBA" id="ARBA00022737"/>
    </source>
</evidence>
<feature type="region of interest" description="Disordered" evidence="12">
    <location>
        <begin position="816"/>
        <end position="995"/>
    </location>
</feature>
<feature type="compositionally biased region" description="Basic and acidic residues" evidence="12">
    <location>
        <begin position="159"/>
        <end position="174"/>
    </location>
</feature>
<dbReference type="Pfam" id="PF13912">
    <property type="entry name" value="zf-C2H2_6"/>
    <property type="match status" value="2"/>
</dbReference>
<name>A0A3B3QVJ9_9TELE</name>
<dbReference type="GO" id="GO:0000978">
    <property type="term" value="F:RNA polymerase II cis-regulatory region sequence-specific DNA binding"/>
    <property type="evidence" value="ECO:0007669"/>
    <property type="project" value="TreeGrafter"/>
</dbReference>
<feature type="domain" description="C2H2-type" evidence="13">
    <location>
        <begin position="610"/>
        <end position="637"/>
    </location>
</feature>
<evidence type="ECO:0000256" key="9">
    <source>
        <dbReference type="ARBA" id="ARBA00023163"/>
    </source>
</evidence>
<feature type="region of interest" description="Disordered" evidence="12">
    <location>
        <begin position="155"/>
        <end position="174"/>
    </location>
</feature>
<dbReference type="RefSeq" id="XP_023688996.1">
    <property type="nucleotide sequence ID" value="XM_023833228.2"/>
</dbReference>
<dbReference type="Proteomes" id="UP000261540">
    <property type="component" value="Unplaced"/>
</dbReference>
<evidence type="ECO:0000256" key="2">
    <source>
        <dbReference type="ARBA" id="ARBA00006991"/>
    </source>
</evidence>
<dbReference type="OrthoDB" id="8117402at2759"/>
<dbReference type="GeneID" id="111854826"/>
<evidence type="ECO:0000256" key="3">
    <source>
        <dbReference type="ARBA" id="ARBA00022723"/>
    </source>
</evidence>
<keyword evidence="5 11" id="KW-0863">Zinc-finger</keyword>
<dbReference type="InterPro" id="IPR013087">
    <property type="entry name" value="Znf_C2H2_type"/>
</dbReference>
<evidence type="ECO:0000256" key="7">
    <source>
        <dbReference type="ARBA" id="ARBA00023015"/>
    </source>
</evidence>
<keyword evidence="3" id="KW-0479">Metal-binding</keyword>
<reference evidence="14" key="2">
    <citation type="submission" date="2025-09" db="UniProtKB">
        <authorList>
            <consortium name="Ensembl"/>
        </authorList>
    </citation>
    <scope>IDENTIFICATION</scope>
</reference>
<feature type="domain" description="C2H2-type" evidence="13">
    <location>
        <begin position="320"/>
        <end position="347"/>
    </location>
</feature>
<feature type="compositionally biased region" description="Basic residues" evidence="12">
    <location>
        <begin position="763"/>
        <end position="776"/>
    </location>
</feature>
<dbReference type="KEGG" id="pki:111854826"/>
<feature type="domain" description="C2H2-type" evidence="13">
    <location>
        <begin position="721"/>
        <end position="748"/>
    </location>
</feature>
<dbReference type="InterPro" id="IPR036236">
    <property type="entry name" value="Znf_C2H2_sf"/>
</dbReference>
<dbReference type="PROSITE" id="PS50157">
    <property type="entry name" value="ZINC_FINGER_C2H2_2"/>
    <property type="match status" value="16"/>
</dbReference>
<sequence>MAARHSPESRTQQKQSSAAPDEETGRSLDGDGDCRPCSPSLPDAFQRLDGEGGDGRLCSGAGMHGWSNNQTDNSTEHRGSETPARSTVVIDLTGSEAEAHAHPMFDCDSPRDFDGSEAGDEFKVYRVAKGNDVPAIDLTDRGAEEPMSGMDQTLAQEGGRLKKSESKQLHVKEGHKMDGKIYAKQRKSRLVCRECGKRFTRRETYNLHRHFHTHQDELASLTCKECGDTFRHRSSLIKHRSEHKKKGAVVRLVRRPHSREGRCLQCEHCAETFLTLGKLRCHRCQQAPEKPYRCPLCRRDFQYRVSINAHMQTHSLENPFRCLECNKGFSCGYMLRIHQRSHAALKPFECPECGMVFRHHSVMEDHRRRHKVDRPRQCRICGKRFKCVSLFHQHQFLHTGKKPFRCPMCGKAFAFTQNWRAHWRQHWKHTHDCPRCPLTFPDLAGLQTHIMSHDREQRSRVGLRTSISSTNSSGVSQHSLACPLCPLSFSESASLKTHLLTHEAREEHGGRSINNNTERQDLAHSCHQCPLTFPSLSSLQMHLVSHGTASKQGLAVLERVSTNNGEDMSLLGWPDLLNRKMLKCTECGKTFRHRSVLELHMRIHSKDKPFQCRVCGKGFKFSSYLQQHLIIHTGQKPFKCPDCGKDFAFLQNMKTHQRLHQQKPYRCTQCRKGYSEEAELQRHMLSHTGDKPHKCQLCDKSFGLAYLLRDHLNTHTGERPHRCTECHKSFPWLSSLLVHQKIHARKRQGLNQSLSMSLAPQRGRGRGRGTRGRRGSRWTSGWPRWAGGEGTEMPDHLATYPGRLPVGQEWLEKASHHTSPTFFEPQWQQQPQWQSEVGGRPVVTQQLPSGWISSPPSSQGNQVAVQYSETHSHQPDGASVWGTQALPSQKPVPLDQPGEELKQQKELQQQQQALSWTSQPPSTPGQTTVQYEEAHPRCSEGTTVWEFSTPPTVPENSSEKPGQSQQQLMGWSVSSTPTAVSQPAVQREDPHKVKDMSTWSLQAKSAQLQTLSSSDSSEVSQKQQQPFSWIGTPMSASGSKTAACYQDCQPHCGDGIATWGLQTSPVVSCAQSLLEKSANKGQQQHLVAKDYQVTPKPATPFPSAPPQIAFSLQSCYSDAFSSCMQPQNSYLTQKTALSEKHAGPRTLPTVQRSELHDPHGIHPPNSLPFSPNRLLQCMICGRTLPRELDLHIHYMQHAQGEF</sequence>
<keyword evidence="4" id="KW-0677">Repeat</keyword>
<feature type="region of interest" description="Disordered" evidence="12">
    <location>
        <begin position="1"/>
        <end position="85"/>
    </location>
</feature>
<dbReference type="InterPro" id="IPR050752">
    <property type="entry name" value="C2H2-ZF_domain"/>
</dbReference>
<evidence type="ECO:0000256" key="1">
    <source>
        <dbReference type="ARBA" id="ARBA00004123"/>
    </source>
</evidence>
<feature type="domain" description="C2H2-type" evidence="13">
    <location>
        <begin position="292"/>
        <end position="319"/>
    </location>
</feature>
<dbReference type="PANTHER" id="PTHR24384">
    <property type="entry name" value="FINGER PUTATIVE TRANSCRIPTION FACTOR FAMILY-RELATED"/>
    <property type="match status" value="1"/>
</dbReference>
<evidence type="ECO:0000256" key="8">
    <source>
        <dbReference type="ARBA" id="ARBA00023125"/>
    </source>
</evidence>
<organism evidence="14 15">
    <name type="scientific">Paramormyrops kingsleyae</name>
    <dbReference type="NCBI Taxonomy" id="1676925"/>
    <lineage>
        <taxon>Eukaryota</taxon>
        <taxon>Metazoa</taxon>
        <taxon>Chordata</taxon>
        <taxon>Craniata</taxon>
        <taxon>Vertebrata</taxon>
        <taxon>Euteleostomi</taxon>
        <taxon>Actinopterygii</taxon>
        <taxon>Neopterygii</taxon>
        <taxon>Teleostei</taxon>
        <taxon>Osteoglossocephala</taxon>
        <taxon>Osteoglossomorpha</taxon>
        <taxon>Osteoglossiformes</taxon>
        <taxon>Mormyridae</taxon>
        <taxon>Paramormyrops</taxon>
    </lineage>
</organism>
<keyword evidence="6" id="KW-0862">Zinc</keyword>
<dbReference type="SUPFAM" id="SSF57667">
    <property type="entry name" value="beta-beta-alpha zinc fingers"/>
    <property type="match status" value="8"/>
</dbReference>
<feature type="domain" description="C2H2-type" evidence="13">
    <location>
        <begin position="221"/>
        <end position="248"/>
    </location>
</feature>
<evidence type="ECO:0000313" key="14">
    <source>
        <dbReference type="Ensembl" id="ENSPKIP00000009441.1"/>
    </source>
</evidence>
<keyword evidence="7" id="KW-0805">Transcription regulation</keyword>
<feature type="region of interest" description="Disordered" evidence="12">
    <location>
        <begin position="748"/>
        <end position="790"/>
    </location>
</feature>
<feature type="compositionally biased region" description="Low complexity" evidence="12">
    <location>
        <begin position="906"/>
        <end position="930"/>
    </location>
</feature>
<dbReference type="FunFam" id="3.30.160.60:FF:000149">
    <property type="entry name" value="Zinc finger protein 569"/>
    <property type="match status" value="1"/>
</dbReference>
<feature type="compositionally biased region" description="Basic and acidic residues" evidence="12">
    <location>
        <begin position="986"/>
        <end position="995"/>
    </location>
</feature>
<feature type="domain" description="C2H2-type" evidence="13">
    <location>
        <begin position="582"/>
        <end position="609"/>
    </location>
</feature>
<proteinExistence type="inferred from homology"/>
<feature type="compositionally biased region" description="Low complexity" evidence="12">
    <location>
        <begin position="825"/>
        <end position="834"/>
    </location>
</feature>
<feature type="domain" description="C2H2-type" evidence="13">
    <location>
        <begin position="376"/>
        <end position="403"/>
    </location>
</feature>
<dbReference type="Gene3D" id="3.30.160.60">
    <property type="entry name" value="Classic Zinc Finger"/>
    <property type="match status" value="13"/>
</dbReference>
<feature type="domain" description="C2H2-type" evidence="13">
    <location>
        <begin position="264"/>
        <end position="291"/>
    </location>
</feature>
<evidence type="ECO:0000313" key="15">
    <source>
        <dbReference type="Proteomes" id="UP000261540"/>
    </source>
</evidence>
<feature type="domain" description="C2H2-type" evidence="13">
    <location>
        <begin position="665"/>
        <end position="692"/>
    </location>
</feature>
<evidence type="ECO:0000256" key="5">
    <source>
        <dbReference type="ARBA" id="ARBA00022771"/>
    </source>
</evidence>
<feature type="compositionally biased region" description="Polar residues" evidence="12">
    <location>
        <begin position="843"/>
        <end position="869"/>
    </location>
</feature>
<feature type="compositionally biased region" description="Polar residues" evidence="12">
    <location>
        <begin position="9"/>
        <end position="18"/>
    </location>
</feature>
<feature type="compositionally biased region" description="Polar residues" evidence="12">
    <location>
        <begin position="940"/>
        <end position="984"/>
    </location>
</feature>
<dbReference type="FunFam" id="3.30.160.60:FF:000624">
    <property type="entry name" value="zinc finger protein 697"/>
    <property type="match status" value="1"/>
</dbReference>
<feature type="domain" description="C2H2-type" evidence="13">
    <location>
        <begin position="190"/>
        <end position="217"/>
    </location>
</feature>
<reference evidence="14" key="1">
    <citation type="submission" date="2025-08" db="UniProtKB">
        <authorList>
            <consortium name="Ensembl"/>
        </authorList>
    </citation>
    <scope>IDENTIFICATION</scope>
</reference>
<dbReference type="GO" id="GO:0008270">
    <property type="term" value="F:zinc ion binding"/>
    <property type="evidence" value="ECO:0007669"/>
    <property type="project" value="UniProtKB-KW"/>
</dbReference>
<comment type="subcellular location">
    <subcellularLocation>
        <location evidence="1">Nucleus</location>
    </subcellularLocation>
</comment>
<evidence type="ECO:0000256" key="11">
    <source>
        <dbReference type="PROSITE-ProRule" id="PRU00042"/>
    </source>
</evidence>
<dbReference type="FunFam" id="3.30.160.60:FF:000065">
    <property type="entry name" value="B-cell CLL/lymphoma 6, member B"/>
    <property type="match status" value="3"/>
</dbReference>
<dbReference type="FunFam" id="3.30.160.60:FF:000671">
    <property type="entry name" value="Zinc finger protein 26"/>
    <property type="match status" value="1"/>
</dbReference>
<dbReference type="GeneTree" id="ENSGT01030000234576"/>
<dbReference type="Ensembl" id="ENSPKIT00000033551.1">
    <property type="protein sequence ID" value="ENSPKIP00000009441.1"/>
    <property type="gene ID" value="ENSPKIG00000024558.1"/>
</dbReference>
<feature type="domain" description="C2H2-type" evidence="13">
    <location>
        <begin position="693"/>
        <end position="720"/>
    </location>
</feature>
<accession>A0A3B3QVJ9</accession>
<evidence type="ECO:0000259" key="13">
    <source>
        <dbReference type="PROSITE" id="PS50157"/>
    </source>
</evidence>
<comment type="similarity">
    <text evidence="2">Belongs to the krueppel C2H2-type zinc-finger protein family.</text>
</comment>
<dbReference type="AlphaFoldDB" id="A0A3B3QVJ9"/>
<dbReference type="GO" id="GO:0005634">
    <property type="term" value="C:nucleus"/>
    <property type="evidence" value="ECO:0007669"/>
    <property type="project" value="UniProtKB-SubCell"/>
</dbReference>
<dbReference type="PROSITE" id="PS00028">
    <property type="entry name" value="ZINC_FINGER_C2H2_1"/>
    <property type="match status" value="17"/>
</dbReference>
<dbReference type="GO" id="GO:0000981">
    <property type="term" value="F:DNA-binding transcription factor activity, RNA polymerase II-specific"/>
    <property type="evidence" value="ECO:0007669"/>
    <property type="project" value="TreeGrafter"/>
</dbReference>
<dbReference type="Pfam" id="PF00096">
    <property type="entry name" value="zf-C2H2"/>
    <property type="match status" value="9"/>
</dbReference>
<keyword evidence="8" id="KW-0238">DNA-binding</keyword>
<feature type="domain" description="C2H2-type" evidence="13">
    <location>
        <begin position="431"/>
        <end position="458"/>
    </location>
</feature>
<feature type="domain" description="C2H2-type" evidence="13">
    <location>
        <begin position="404"/>
        <end position="434"/>
    </location>
</feature>